<feature type="region of interest" description="Disordered" evidence="1">
    <location>
        <begin position="137"/>
        <end position="162"/>
    </location>
</feature>
<evidence type="ECO:0008006" key="4">
    <source>
        <dbReference type="Google" id="ProtNLM"/>
    </source>
</evidence>
<feature type="region of interest" description="Disordered" evidence="1">
    <location>
        <begin position="183"/>
        <end position="261"/>
    </location>
</feature>
<dbReference type="EMBL" id="ML995511">
    <property type="protein sequence ID" value="KAF2136835.1"/>
    <property type="molecule type" value="Genomic_DNA"/>
</dbReference>
<gene>
    <name evidence="2" type="ORF">K452DRAFT_312854</name>
</gene>
<organism evidence="2 3">
    <name type="scientific">Aplosporella prunicola CBS 121167</name>
    <dbReference type="NCBI Taxonomy" id="1176127"/>
    <lineage>
        <taxon>Eukaryota</taxon>
        <taxon>Fungi</taxon>
        <taxon>Dikarya</taxon>
        <taxon>Ascomycota</taxon>
        <taxon>Pezizomycotina</taxon>
        <taxon>Dothideomycetes</taxon>
        <taxon>Dothideomycetes incertae sedis</taxon>
        <taxon>Botryosphaeriales</taxon>
        <taxon>Aplosporellaceae</taxon>
        <taxon>Aplosporella</taxon>
    </lineage>
</organism>
<reference evidence="2" key="1">
    <citation type="journal article" date="2020" name="Stud. Mycol.">
        <title>101 Dothideomycetes genomes: a test case for predicting lifestyles and emergence of pathogens.</title>
        <authorList>
            <person name="Haridas S."/>
            <person name="Albert R."/>
            <person name="Binder M."/>
            <person name="Bloem J."/>
            <person name="Labutti K."/>
            <person name="Salamov A."/>
            <person name="Andreopoulos B."/>
            <person name="Baker S."/>
            <person name="Barry K."/>
            <person name="Bills G."/>
            <person name="Bluhm B."/>
            <person name="Cannon C."/>
            <person name="Castanera R."/>
            <person name="Culley D."/>
            <person name="Daum C."/>
            <person name="Ezra D."/>
            <person name="Gonzalez J."/>
            <person name="Henrissat B."/>
            <person name="Kuo A."/>
            <person name="Liang C."/>
            <person name="Lipzen A."/>
            <person name="Lutzoni F."/>
            <person name="Magnuson J."/>
            <person name="Mondo S."/>
            <person name="Nolan M."/>
            <person name="Ohm R."/>
            <person name="Pangilinan J."/>
            <person name="Park H.-J."/>
            <person name="Ramirez L."/>
            <person name="Alfaro M."/>
            <person name="Sun H."/>
            <person name="Tritt A."/>
            <person name="Yoshinaga Y."/>
            <person name="Zwiers L.-H."/>
            <person name="Turgeon B."/>
            <person name="Goodwin S."/>
            <person name="Spatafora J."/>
            <person name="Crous P."/>
            <person name="Grigoriev I."/>
        </authorList>
    </citation>
    <scope>NUCLEOTIDE SEQUENCE</scope>
    <source>
        <strain evidence="2">CBS 121167</strain>
    </source>
</reference>
<name>A0A6A6B0R1_9PEZI</name>
<feature type="compositionally biased region" description="Polar residues" evidence="1">
    <location>
        <begin position="229"/>
        <end position="240"/>
    </location>
</feature>
<dbReference type="Proteomes" id="UP000799438">
    <property type="component" value="Unassembled WGS sequence"/>
</dbReference>
<evidence type="ECO:0000313" key="3">
    <source>
        <dbReference type="Proteomes" id="UP000799438"/>
    </source>
</evidence>
<proteinExistence type="predicted"/>
<feature type="compositionally biased region" description="Low complexity" evidence="1">
    <location>
        <begin position="150"/>
        <end position="161"/>
    </location>
</feature>
<keyword evidence="3" id="KW-1185">Reference proteome</keyword>
<dbReference type="RefSeq" id="XP_033392553.1">
    <property type="nucleotide sequence ID" value="XM_033543596.1"/>
</dbReference>
<evidence type="ECO:0000256" key="1">
    <source>
        <dbReference type="SAM" id="MobiDB-lite"/>
    </source>
</evidence>
<dbReference type="AlphaFoldDB" id="A0A6A6B0R1"/>
<dbReference type="OrthoDB" id="3562540at2759"/>
<feature type="compositionally biased region" description="Polar residues" evidence="1">
    <location>
        <begin position="183"/>
        <end position="213"/>
    </location>
</feature>
<protein>
    <recommendedName>
        <fullName evidence="4">Fungal N-terminal domain-containing protein</fullName>
    </recommendedName>
</protein>
<accession>A0A6A6B0R1</accession>
<dbReference type="GeneID" id="54301093"/>
<sequence length="261" mass="28793">MSGVEAIGVIASASQISSYILNIILQINTIRTELRDAPDRIKQQDKDLSILLSTIKTIQSVELPREEEFQDYILSVQKNVTDLRRTLEKNHDRLEKTSLVRFWTAIKAIKAEDQILKKFGSLEIAKSNLSLYLQTKMSSKNHSETKRISSSEYTSQESPSQALIEKAGESLVPHNSRETNLVQGTQDSRQNGSASKASPVSNPTGSGISNTFNGCGIKGNRNRSELGNVRSSQSVSNSYTDAPVEGDDNRLIHGNIDNKVS</sequence>
<evidence type="ECO:0000313" key="2">
    <source>
        <dbReference type="EMBL" id="KAF2136835.1"/>
    </source>
</evidence>